<dbReference type="Proteomes" id="UP000034182">
    <property type="component" value="Unassembled WGS sequence"/>
</dbReference>
<comment type="caution">
    <text evidence="1">The sequence shown here is derived from an EMBL/GenBank/DDBJ whole genome shotgun (WGS) entry which is preliminary data.</text>
</comment>
<dbReference type="EMBL" id="LAQI01000256">
    <property type="protein sequence ID" value="KKY13888.1"/>
    <property type="molecule type" value="Genomic_DNA"/>
</dbReference>
<gene>
    <name evidence="1" type="ORF">UCDDS831_g08714</name>
</gene>
<proteinExistence type="predicted"/>
<sequence length="358" mass="39252">MAAVITHYCRACCYNTPVLYSASVFSQNHTCNHCGIVSTGLGAQPGSPSARDAEMQQDELAALFQQSLNFQTTPAVEHEPEQEQSQNIEIETPHQQQQQEHRPAPIIYASTHYTPNNLISRPASAPNLNSTTEPTSHSVLIPLNPSSRTNPHLVAVLARNDIDIADLSPGQLELFTGADADQQLRLLELWRITLRGAIEDGVWTSATSLEMEERLARERWERLQHQPSSSSQAAAQRPIRLDTGGAMEMEMMTDDEGSTASPTSTLASPRMMGIGQLAGAEPYMLSGYEQLAKRDYEAAQPQQQQTPRRQGMVHGYSGATDPVYKAAVENQYGAFQAMREYGGGEGAGGWYGDDEMVM</sequence>
<evidence type="ECO:0000313" key="1">
    <source>
        <dbReference type="EMBL" id="KKY13888.1"/>
    </source>
</evidence>
<accession>A0A0G2FPP5</accession>
<name>A0A0G2FPP5_9PEZI</name>
<protein>
    <submittedName>
        <fullName evidence="1">Uncharacterized protein</fullName>
    </submittedName>
</protein>
<organism evidence="1 2">
    <name type="scientific">Diplodia seriata</name>
    <dbReference type="NCBI Taxonomy" id="420778"/>
    <lineage>
        <taxon>Eukaryota</taxon>
        <taxon>Fungi</taxon>
        <taxon>Dikarya</taxon>
        <taxon>Ascomycota</taxon>
        <taxon>Pezizomycotina</taxon>
        <taxon>Dothideomycetes</taxon>
        <taxon>Dothideomycetes incertae sedis</taxon>
        <taxon>Botryosphaeriales</taxon>
        <taxon>Botryosphaeriaceae</taxon>
        <taxon>Diplodia</taxon>
    </lineage>
</organism>
<reference evidence="1 2" key="1">
    <citation type="submission" date="2015-03" db="EMBL/GenBank/DDBJ databases">
        <authorList>
            <person name="Morales-Cruz A."/>
            <person name="Amrine K.C."/>
            <person name="Cantu D."/>
        </authorList>
    </citation>
    <scope>NUCLEOTIDE SEQUENCE [LARGE SCALE GENOMIC DNA]</scope>
    <source>
        <strain evidence="1">DS831</strain>
    </source>
</reference>
<dbReference type="AlphaFoldDB" id="A0A0G2FPP5"/>
<reference evidence="1 2" key="2">
    <citation type="submission" date="2015-05" db="EMBL/GenBank/DDBJ databases">
        <title>Distinctive expansion of gene families associated with plant cell wall degradation and secondary metabolism in the genomes of grapevine trunk pathogens.</title>
        <authorList>
            <person name="Lawrence D.P."/>
            <person name="Travadon R."/>
            <person name="Rolshausen P.E."/>
            <person name="Baumgartner K."/>
        </authorList>
    </citation>
    <scope>NUCLEOTIDE SEQUENCE [LARGE SCALE GENOMIC DNA]</scope>
    <source>
        <strain evidence="1">DS831</strain>
    </source>
</reference>
<evidence type="ECO:0000313" key="2">
    <source>
        <dbReference type="Proteomes" id="UP000034182"/>
    </source>
</evidence>